<evidence type="ECO:0000256" key="5">
    <source>
        <dbReference type="ARBA" id="ARBA00023015"/>
    </source>
</evidence>
<dbReference type="RefSeq" id="WP_037025099.1">
    <property type="nucleotide sequence ID" value="NZ_CCSF01000001.1"/>
</dbReference>
<keyword evidence="12" id="KW-1185">Reference proteome</keyword>
<evidence type="ECO:0000256" key="1">
    <source>
        <dbReference type="ARBA" id="ARBA00005322"/>
    </source>
</evidence>
<sequence>MEISRHFKPASVTPSELSSARQPAARPTAQPAVARQEALPLEQMHDALRAMPEVDLDRVAAIKQALQRGEISTDVGELASSMLSYHRGNDA</sequence>
<evidence type="ECO:0000313" key="12">
    <source>
        <dbReference type="Proteomes" id="UP000053902"/>
    </source>
</evidence>
<evidence type="ECO:0000256" key="8">
    <source>
        <dbReference type="ARBA" id="ARBA00030117"/>
    </source>
</evidence>
<dbReference type="Proteomes" id="UP000053902">
    <property type="component" value="Unassembled WGS sequence"/>
</dbReference>
<proteinExistence type="inferred from homology"/>
<evidence type="ECO:0000259" key="10">
    <source>
        <dbReference type="Pfam" id="PF04316"/>
    </source>
</evidence>
<keyword evidence="6" id="KW-0804">Transcription</keyword>
<feature type="domain" description="Anti-sigma-28 factor FlgM C-terminal" evidence="10">
    <location>
        <begin position="37"/>
        <end position="83"/>
    </location>
</feature>
<dbReference type="Pfam" id="PF04316">
    <property type="entry name" value="FlgM"/>
    <property type="match status" value="1"/>
</dbReference>
<evidence type="ECO:0000256" key="4">
    <source>
        <dbReference type="ARBA" id="ARBA00022795"/>
    </source>
</evidence>
<evidence type="ECO:0000256" key="7">
    <source>
        <dbReference type="ARBA" id="ARBA00024739"/>
    </source>
</evidence>
<reference evidence="11 12" key="1">
    <citation type="submission" date="2014-07" db="EMBL/GenBank/DDBJ databases">
        <authorList>
            <person name="Urmite Genomes Urmite Genomes"/>
        </authorList>
    </citation>
    <scope>NUCLEOTIDE SEQUENCE [LARGE SCALE GENOMIC DNA]</scope>
    <source>
        <strain evidence="11 12">20_BN</strain>
    </source>
</reference>
<dbReference type="NCBIfam" id="TIGR03824">
    <property type="entry name" value="FlgM_jcvi"/>
    <property type="match status" value="1"/>
</dbReference>
<dbReference type="HOGENOM" id="CLU_159826_1_0_6"/>
<keyword evidence="3" id="KW-0678">Repressor</keyword>
<comment type="similarity">
    <text evidence="1">Belongs to the FlgM family.</text>
</comment>
<keyword evidence="5" id="KW-0805">Transcription regulation</keyword>
<dbReference type="STRING" id="1499686.BN1079_02698"/>
<evidence type="ECO:0000256" key="9">
    <source>
        <dbReference type="SAM" id="MobiDB-lite"/>
    </source>
</evidence>
<dbReference type="InterPro" id="IPR007412">
    <property type="entry name" value="FlgM"/>
</dbReference>
<dbReference type="AlphaFoldDB" id="A0A078LVR7"/>
<evidence type="ECO:0000256" key="6">
    <source>
        <dbReference type="ARBA" id="ARBA00023163"/>
    </source>
</evidence>
<accession>A0A078LVR7</accession>
<gene>
    <name evidence="11" type="ORF">BN1079_02698</name>
</gene>
<dbReference type="EMBL" id="CCSF01000001">
    <property type="protein sequence ID" value="CDZ95365.1"/>
    <property type="molecule type" value="Genomic_DNA"/>
</dbReference>
<dbReference type="InterPro" id="IPR031316">
    <property type="entry name" value="FlgM_C"/>
</dbReference>
<keyword evidence="4" id="KW-1005">Bacterial flagellum biogenesis</keyword>
<protein>
    <recommendedName>
        <fullName evidence="2">Negative regulator of flagellin synthesis</fullName>
    </recommendedName>
    <alternativeName>
        <fullName evidence="8">Anti-sigma-28 factor</fullName>
    </alternativeName>
</protein>
<dbReference type="InterPro" id="IPR035890">
    <property type="entry name" value="Anti-sigma-28_factor_FlgM_sf"/>
</dbReference>
<name>A0A078LVR7_9PSED</name>
<organism evidence="11 12">
    <name type="scientific">Pseudomonas saudiphocaensis</name>
    <dbReference type="NCBI Taxonomy" id="1499686"/>
    <lineage>
        <taxon>Bacteria</taxon>
        <taxon>Pseudomonadati</taxon>
        <taxon>Pseudomonadota</taxon>
        <taxon>Gammaproteobacteria</taxon>
        <taxon>Pseudomonadales</taxon>
        <taxon>Pseudomonadaceae</taxon>
        <taxon>Pseudomonas</taxon>
    </lineage>
</organism>
<evidence type="ECO:0000256" key="2">
    <source>
        <dbReference type="ARBA" id="ARBA00017823"/>
    </source>
</evidence>
<feature type="region of interest" description="Disordered" evidence="9">
    <location>
        <begin position="1"/>
        <end position="33"/>
    </location>
</feature>
<evidence type="ECO:0000313" key="11">
    <source>
        <dbReference type="EMBL" id="CDZ95365.1"/>
    </source>
</evidence>
<feature type="compositionally biased region" description="Low complexity" evidence="9">
    <location>
        <begin position="20"/>
        <end position="33"/>
    </location>
</feature>
<dbReference type="SUPFAM" id="SSF101498">
    <property type="entry name" value="Anti-sigma factor FlgM"/>
    <property type="match status" value="1"/>
</dbReference>
<dbReference type="OrthoDB" id="6636644at2"/>
<dbReference type="GO" id="GO:0044781">
    <property type="term" value="P:bacterial-type flagellum organization"/>
    <property type="evidence" value="ECO:0007669"/>
    <property type="project" value="UniProtKB-KW"/>
</dbReference>
<comment type="function">
    <text evidence="7">Responsible for the coupling of flagellin expression to flagellar assembly by preventing expression of the flagellin genes when a component of the middle class of proteins is defective. It negatively regulates flagellar genes by inhibiting the activity of FliA by directly binding to FliA.</text>
</comment>
<evidence type="ECO:0000256" key="3">
    <source>
        <dbReference type="ARBA" id="ARBA00022491"/>
    </source>
</evidence>
<dbReference type="GO" id="GO:0045892">
    <property type="term" value="P:negative regulation of DNA-templated transcription"/>
    <property type="evidence" value="ECO:0007669"/>
    <property type="project" value="InterPro"/>
</dbReference>